<feature type="non-terminal residue" evidence="1">
    <location>
        <position position="1"/>
    </location>
</feature>
<evidence type="ECO:0000313" key="2">
    <source>
        <dbReference type="Proteomes" id="UP000324897"/>
    </source>
</evidence>
<evidence type="ECO:0008006" key="3">
    <source>
        <dbReference type="Google" id="ProtNLM"/>
    </source>
</evidence>
<gene>
    <name evidence="1" type="ORF">EJB05_56816</name>
</gene>
<proteinExistence type="predicted"/>
<protein>
    <recommendedName>
        <fullName evidence="3">DUF1618 domain-containing protein</fullName>
    </recommendedName>
</protein>
<dbReference type="Proteomes" id="UP000324897">
    <property type="component" value="Unassembled WGS sequence"/>
</dbReference>
<organism evidence="1 2">
    <name type="scientific">Eragrostis curvula</name>
    <name type="common">weeping love grass</name>
    <dbReference type="NCBI Taxonomy" id="38414"/>
    <lineage>
        <taxon>Eukaryota</taxon>
        <taxon>Viridiplantae</taxon>
        <taxon>Streptophyta</taxon>
        <taxon>Embryophyta</taxon>
        <taxon>Tracheophyta</taxon>
        <taxon>Spermatophyta</taxon>
        <taxon>Magnoliopsida</taxon>
        <taxon>Liliopsida</taxon>
        <taxon>Poales</taxon>
        <taxon>Poaceae</taxon>
        <taxon>PACMAD clade</taxon>
        <taxon>Chloridoideae</taxon>
        <taxon>Eragrostideae</taxon>
        <taxon>Eragrostidinae</taxon>
        <taxon>Eragrostis</taxon>
    </lineage>
</organism>
<accession>A0A5J9SF43</accession>
<comment type="caution">
    <text evidence="1">The sequence shown here is derived from an EMBL/GenBank/DDBJ whole genome shotgun (WGS) entry which is preliminary data.</text>
</comment>
<dbReference type="Gramene" id="TVT97890">
    <property type="protein sequence ID" value="TVT97890"/>
    <property type="gene ID" value="EJB05_56816"/>
</dbReference>
<sequence length="121" mass="14025">MFRRTIFSERWEVYRTVDFADLSPTESCRPDLFPVIWDGEEKRLALDRVLNKTPALDMRNDDVFYVTSMVDPWDPNAWAAVLAVDAGRNRLEKVAPFSNDKPHRISTLPAMRLFQVPQQVG</sequence>
<reference evidence="1 2" key="1">
    <citation type="journal article" date="2019" name="Sci. Rep.">
        <title>A high-quality genome of Eragrostis curvula grass provides insights into Poaceae evolution and supports new strategies to enhance forage quality.</title>
        <authorList>
            <person name="Carballo J."/>
            <person name="Santos B.A.C.M."/>
            <person name="Zappacosta D."/>
            <person name="Garbus I."/>
            <person name="Selva J.P."/>
            <person name="Gallo C.A."/>
            <person name="Diaz A."/>
            <person name="Albertini E."/>
            <person name="Caccamo M."/>
            <person name="Echenique V."/>
        </authorList>
    </citation>
    <scope>NUCLEOTIDE SEQUENCE [LARGE SCALE GENOMIC DNA]</scope>
    <source>
        <strain evidence="2">cv. Victoria</strain>
        <tissue evidence="1">Leaf</tissue>
    </source>
</reference>
<evidence type="ECO:0000313" key="1">
    <source>
        <dbReference type="EMBL" id="TVT97890.1"/>
    </source>
</evidence>
<name>A0A5J9SF43_9POAL</name>
<keyword evidence="2" id="KW-1185">Reference proteome</keyword>
<dbReference type="AlphaFoldDB" id="A0A5J9SF43"/>
<dbReference type="EMBL" id="RWGY01000923">
    <property type="protein sequence ID" value="TVT97890.1"/>
    <property type="molecule type" value="Genomic_DNA"/>
</dbReference>